<dbReference type="InterPro" id="IPR052951">
    <property type="entry name" value="Tellurite_res_ion_channel"/>
</dbReference>
<dbReference type="STRING" id="56779.SAMN05421834_10561"/>
<proteinExistence type="predicted"/>
<dbReference type="PANTHER" id="PTHR37955">
    <property type="entry name" value="TELLURITE RESISTANCE PROTEIN TEHA"/>
    <property type="match status" value="1"/>
</dbReference>
<evidence type="ECO:0000256" key="5">
    <source>
        <dbReference type="SAM" id="Phobius"/>
    </source>
</evidence>
<accession>A0A1N6TFE2</accession>
<protein>
    <submittedName>
        <fullName evidence="6">Exfoliative toxin A/B</fullName>
    </submittedName>
</protein>
<dbReference type="InterPro" id="IPR038665">
    <property type="entry name" value="Voltage-dep_anion_channel_sf"/>
</dbReference>
<feature type="transmembrane region" description="Helical" evidence="5">
    <location>
        <begin position="204"/>
        <end position="225"/>
    </location>
</feature>
<dbReference type="CDD" id="cd09325">
    <property type="entry name" value="TDT_C4-dicarb_trans"/>
    <property type="match status" value="1"/>
</dbReference>
<dbReference type="EMBL" id="FTNC01000005">
    <property type="protein sequence ID" value="SIQ52109.1"/>
    <property type="molecule type" value="Genomic_DNA"/>
</dbReference>
<gene>
    <name evidence="6" type="ORF">SAMN05421834_10561</name>
</gene>
<feature type="transmembrane region" description="Helical" evidence="5">
    <location>
        <begin position="108"/>
        <end position="129"/>
    </location>
</feature>
<keyword evidence="3 5" id="KW-1133">Transmembrane helix</keyword>
<reference evidence="7" key="1">
    <citation type="submission" date="2017-01" db="EMBL/GenBank/DDBJ databases">
        <authorList>
            <person name="Varghese N."/>
            <person name="Submissions S."/>
        </authorList>
    </citation>
    <scope>NUCLEOTIDE SEQUENCE [LARGE SCALE GENOMIC DNA]</scope>
    <source>
        <strain evidence="7">ATCC 700103</strain>
    </source>
</reference>
<dbReference type="Gene3D" id="1.50.10.150">
    <property type="entry name" value="Voltage-dependent anion channel"/>
    <property type="match status" value="1"/>
</dbReference>
<evidence type="ECO:0000313" key="7">
    <source>
        <dbReference type="Proteomes" id="UP000185669"/>
    </source>
</evidence>
<organism evidence="6 7">
    <name type="scientific">Halanaerobium kushneri</name>
    <dbReference type="NCBI Taxonomy" id="56779"/>
    <lineage>
        <taxon>Bacteria</taxon>
        <taxon>Bacillati</taxon>
        <taxon>Bacillota</taxon>
        <taxon>Clostridia</taxon>
        <taxon>Halanaerobiales</taxon>
        <taxon>Halanaerobiaceae</taxon>
        <taxon>Halanaerobium</taxon>
    </lineage>
</organism>
<feature type="transmembrane region" description="Helical" evidence="5">
    <location>
        <begin position="20"/>
        <end position="38"/>
    </location>
</feature>
<evidence type="ECO:0000256" key="2">
    <source>
        <dbReference type="ARBA" id="ARBA00022692"/>
    </source>
</evidence>
<dbReference type="GO" id="GO:0046583">
    <property type="term" value="F:monoatomic cation efflux transmembrane transporter activity"/>
    <property type="evidence" value="ECO:0007669"/>
    <property type="project" value="TreeGrafter"/>
</dbReference>
<dbReference type="PANTHER" id="PTHR37955:SF1">
    <property type="entry name" value="DEP DOMAIN-CONTAINING PROTEIN"/>
    <property type="match status" value="1"/>
</dbReference>
<keyword evidence="2 5" id="KW-0812">Transmembrane</keyword>
<feature type="transmembrane region" description="Helical" evidence="5">
    <location>
        <begin position="50"/>
        <end position="70"/>
    </location>
</feature>
<dbReference type="Pfam" id="PF03595">
    <property type="entry name" value="SLAC1"/>
    <property type="match status" value="1"/>
</dbReference>
<evidence type="ECO:0000256" key="1">
    <source>
        <dbReference type="ARBA" id="ARBA00004141"/>
    </source>
</evidence>
<sequence length="234" mass="26251">MGLMILSTYLIPVSKLAAETIYYSAVITHLLLIVLFSLKFIKKFNIKKVFPSYFIVYVGIVVASVTAPAYNNLFLGQILFYLGFASYIILLPVISYRVFKVKEIPEAALPTITIFTAPAGLCLAGYLSSFPVKNIFILSCLLALTIISVTAVILYLPKMIAGGFYPSFSAFTFPFVITGIGLKMSNNYLKNNFNLNFINYPARMVEFLAVIILVFVFLSYFKFLFRQNTFSNSL</sequence>
<evidence type="ECO:0000256" key="4">
    <source>
        <dbReference type="ARBA" id="ARBA00023136"/>
    </source>
</evidence>
<dbReference type="GO" id="GO:0005886">
    <property type="term" value="C:plasma membrane"/>
    <property type="evidence" value="ECO:0007669"/>
    <property type="project" value="TreeGrafter"/>
</dbReference>
<dbReference type="AlphaFoldDB" id="A0A1N6TFE2"/>
<feature type="transmembrane region" description="Helical" evidence="5">
    <location>
        <begin position="135"/>
        <end position="156"/>
    </location>
</feature>
<evidence type="ECO:0000313" key="6">
    <source>
        <dbReference type="EMBL" id="SIQ52109.1"/>
    </source>
</evidence>
<name>A0A1N6TFE2_9FIRM</name>
<dbReference type="InterPro" id="IPR004695">
    <property type="entry name" value="SLAC1/Mae1/Ssu1/TehA"/>
</dbReference>
<feature type="transmembrane region" description="Helical" evidence="5">
    <location>
        <begin position="163"/>
        <end position="184"/>
    </location>
</feature>
<dbReference type="OrthoDB" id="309023at2"/>
<comment type="subcellular location">
    <subcellularLocation>
        <location evidence="1">Membrane</location>
        <topology evidence="1">Multi-pass membrane protein</topology>
    </subcellularLocation>
</comment>
<keyword evidence="7" id="KW-1185">Reference proteome</keyword>
<evidence type="ECO:0000256" key="3">
    <source>
        <dbReference type="ARBA" id="ARBA00022989"/>
    </source>
</evidence>
<feature type="transmembrane region" description="Helical" evidence="5">
    <location>
        <begin position="76"/>
        <end position="96"/>
    </location>
</feature>
<keyword evidence="4 5" id="KW-0472">Membrane</keyword>
<dbReference type="Proteomes" id="UP000185669">
    <property type="component" value="Unassembled WGS sequence"/>
</dbReference>